<evidence type="ECO:0000313" key="2">
    <source>
        <dbReference type="Proteomes" id="UP001179614"/>
    </source>
</evidence>
<name>A0ABY7MFV3_9BRAD</name>
<evidence type="ECO:0000313" key="1">
    <source>
        <dbReference type="EMBL" id="WBL77257.1"/>
    </source>
</evidence>
<dbReference type="Proteomes" id="UP001179614">
    <property type="component" value="Chromosome"/>
</dbReference>
<accession>A0ABY7MFV3</accession>
<protein>
    <submittedName>
        <fullName evidence="1">Uncharacterized protein</fullName>
    </submittedName>
</protein>
<dbReference type="EMBL" id="CP089391">
    <property type="protein sequence ID" value="WBL77257.1"/>
    <property type="molecule type" value="Genomic_DNA"/>
</dbReference>
<organism evidence="1 2">
    <name type="scientific">Bradyrhizobium xenonodulans</name>
    <dbReference type="NCBI Taxonomy" id="2736875"/>
    <lineage>
        <taxon>Bacteria</taxon>
        <taxon>Pseudomonadati</taxon>
        <taxon>Pseudomonadota</taxon>
        <taxon>Alphaproteobacteria</taxon>
        <taxon>Hyphomicrobiales</taxon>
        <taxon>Nitrobacteraceae</taxon>
        <taxon>Bradyrhizobium</taxon>
    </lineage>
</organism>
<sequence>MMAENCLVVHASGRQLDLLRGEAARIALSSKQGWWTDRADIGTRFCFEDAKAKESFADACDSFGITCRDG</sequence>
<keyword evidence="2" id="KW-1185">Reference proteome</keyword>
<proteinExistence type="predicted"/>
<reference evidence="1" key="1">
    <citation type="submission" date="2021-12" db="EMBL/GenBank/DDBJ databases">
        <title>Bradyrhizobium xenonodulans sp. nov.</title>
        <authorList>
            <person name="Claassens R."/>
            <person name="Venter S.N."/>
            <person name="Beukes C.W."/>
            <person name="Stepkowski T."/>
            <person name="Steenkamp E.T."/>
        </authorList>
    </citation>
    <scope>NUCLEOTIDE SEQUENCE</scope>
    <source>
        <strain evidence="1">14AB</strain>
    </source>
</reference>
<gene>
    <name evidence="1" type="ORF">I3J27_30165</name>
</gene>